<dbReference type="GO" id="GO:0006508">
    <property type="term" value="P:proteolysis"/>
    <property type="evidence" value="ECO:0007669"/>
    <property type="project" value="UniProtKB-KW"/>
</dbReference>
<dbReference type="Pfam" id="PF07687">
    <property type="entry name" value="M20_dimer"/>
    <property type="match status" value="1"/>
</dbReference>
<organism evidence="5">
    <name type="scientific">hydrothermal vent metagenome</name>
    <dbReference type="NCBI Taxonomy" id="652676"/>
    <lineage>
        <taxon>unclassified sequences</taxon>
        <taxon>metagenomes</taxon>
        <taxon>ecological metagenomes</taxon>
    </lineage>
</organism>
<dbReference type="EMBL" id="FAXC01000494">
    <property type="protein sequence ID" value="CUV10778.1"/>
    <property type="molecule type" value="Genomic_DNA"/>
</dbReference>
<dbReference type="InterPro" id="IPR011650">
    <property type="entry name" value="Peptidase_M20_dimer"/>
</dbReference>
<dbReference type="Gene3D" id="3.30.70.360">
    <property type="match status" value="1"/>
</dbReference>
<keyword evidence="1" id="KW-0645">Protease</keyword>
<name>A0A160VIL0_9ZZZZ</name>
<dbReference type="Pfam" id="PF01546">
    <property type="entry name" value="Peptidase_M20"/>
    <property type="match status" value="1"/>
</dbReference>
<proteinExistence type="predicted"/>
<dbReference type="PANTHER" id="PTHR43270">
    <property type="entry name" value="BETA-ALA-HIS DIPEPTIDASE"/>
    <property type="match status" value="1"/>
</dbReference>
<dbReference type="PANTHER" id="PTHR43270:SF4">
    <property type="entry name" value="CARNOSINE DIPEPTIDASE 2, ISOFORM A"/>
    <property type="match status" value="1"/>
</dbReference>
<evidence type="ECO:0000256" key="3">
    <source>
        <dbReference type="ARBA" id="ARBA00022801"/>
    </source>
</evidence>
<dbReference type="Gene3D" id="3.40.630.10">
    <property type="entry name" value="Zn peptidases"/>
    <property type="match status" value="1"/>
</dbReference>
<evidence type="ECO:0000313" key="5">
    <source>
        <dbReference type="EMBL" id="CUV10778.1"/>
    </source>
</evidence>
<reference evidence="5" key="1">
    <citation type="submission" date="2015-10" db="EMBL/GenBank/DDBJ databases">
        <authorList>
            <person name="Gilbert D.G."/>
        </authorList>
    </citation>
    <scope>NUCLEOTIDE SEQUENCE</scope>
</reference>
<protein>
    <submittedName>
        <fullName evidence="5">Acetylornithine deacetylase/Succinyl-diaminopimelate desuccinylase and related deacylases</fullName>
    </submittedName>
</protein>
<feature type="domain" description="Peptidase M20 dimerisation" evidence="4">
    <location>
        <begin position="203"/>
        <end position="359"/>
    </location>
</feature>
<keyword evidence="2" id="KW-0479">Metal-binding</keyword>
<dbReference type="SUPFAM" id="SSF53187">
    <property type="entry name" value="Zn-dependent exopeptidases"/>
    <property type="match status" value="1"/>
</dbReference>
<sequence length="466" mass="51595">MNTKELQSYLNTFWDAEIIPTLTEYIKIPNKSPAFDPDWESLGHMEDALNLAIEWAEKHRPEKSTLHVKKLEGRTPLILLEIPGERDGNILMYGHLDKQPEMEGWHEGTGPWNPVMRDGKLYGRGGADDGYALFAALGVVQAMKAQGIVLPRIVILIEFSEESGSPDLPYYIDKYATIIGNVDLVVCLDSGAGNYEQFWTTVSLRGLVSCELRVDVLTEGIHSGSASGLVPSSFRIVRQLISRIENETSGEIKVGALHTQIPEHRVDEVKKMVEVLKGDIEVFPWHEKMQPSINDPVEGTLRRTWKPALSYVGMDGIPAVKDGGNVLRPYTSLKLSLRLPPDVDCHVAMAEVEKVLTETPPYQATIHTDWEEPANGWNAPKLSSWLDHAIQEASKTFYGKPALAMGEGGTIPFMAMLGEKFPKAQFVITGVLGPGSNAHGPNEFLHISFAKKLSACIGYILNQFPD</sequence>
<evidence type="ECO:0000256" key="2">
    <source>
        <dbReference type="ARBA" id="ARBA00022723"/>
    </source>
</evidence>
<dbReference type="GO" id="GO:0046872">
    <property type="term" value="F:metal ion binding"/>
    <property type="evidence" value="ECO:0007669"/>
    <property type="project" value="UniProtKB-KW"/>
</dbReference>
<dbReference type="GO" id="GO:0008233">
    <property type="term" value="F:peptidase activity"/>
    <property type="evidence" value="ECO:0007669"/>
    <property type="project" value="UniProtKB-KW"/>
</dbReference>
<evidence type="ECO:0000256" key="1">
    <source>
        <dbReference type="ARBA" id="ARBA00022670"/>
    </source>
</evidence>
<dbReference type="InterPro" id="IPR002933">
    <property type="entry name" value="Peptidase_M20"/>
</dbReference>
<dbReference type="InterPro" id="IPR051458">
    <property type="entry name" value="Cyt/Met_Dipeptidase"/>
</dbReference>
<evidence type="ECO:0000259" key="4">
    <source>
        <dbReference type="Pfam" id="PF07687"/>
    </source>
</evidence>
<accession>A0A160VIL0</accession>
<dbReference type="AlphaFoldDB" id="A0A160VIL0"/>
<gene>
    <name evidence="5" type="ORF">MGWOODY_Mmi2519</name>
</gene>
<keyword evidence="3" id="KW-0378">Hydrolase</keyword>